<dbReference type="Gene3D" id="1.10.10.60">
    <property type="entry name" value="Homeodomain-like"/>
    <property type="match status" value="1"/>
</dbReference>
<dbReference type="Gene3D" id="3.40.50.300">
    <property type="entry name" value="P-loop containing nucleotide triphosphate hydrolases"/>
    <property type="match status" value="1"/>
</dbReference>
<accession>A0A1D9GQA9</accession>
<keyword evidence="1" id="KW-0547">Nucleotide-binding</keyword>
<feature type="domain" description="Sigma-54 factor interaction" evidence="5">
    <location>
        <begin position="143"/>
        <end position="370"/>
    </location>
</feature>
<dbReference type="GO" id="GO:0005524">
    <property type="term" value="F:ATP binding"/>
    <property type="evidence" value="ECO:0007669"/>
    <property type="project" value="UniProtKB-KW"/>
</dbReference>
<dbReference type="InterPro" id="IPR002078">
    <property type="entry name" value="Sigma_54_int"/>
</dbReference>
<dbReference type="RefSeq" id="WP_070972965.1">
    <property type="nucleotide sequence ID" value="NZ_CP017715.1"/>
</dbReference>
<dbReference type="FunFam" id="3.40.50.300:FF:000006">
    <property type="entry name" value="DNA-binding transcriptional regulator NtrC"/>
    <property type="match status" value="1"/>
</dbReference>
<sequence>MQEKRPLVWLSAANSNASLTKELEANWDLIRFNLDDPVPTLVSALDNAKVGVLDLSGLPDGDLPGLEHWCEALSLVYWVGIVPHRPITGTRTAQVITSYCSDFHTLPVDYERINTVLGHLWGMASIQGPAHKLTRDDYQALVLEGDSEPIRHTRSLLRRFSTTMEPVLITGESGTGKEAAARFIHAHSSRASGPLITINCAALPDALTQSELFGYEKGAFTHALNARQGRLEQANGGSLVLSGIDELHLEQQSAILRFLQEGQIERIGGSSSIAVDCRIITTTCRPLPDLISTGQFRADVYYRLGGLEVRLPVLKSRFEDIPTLASSLLDLLQQGSEQKHLSNEAIRSLVNHSWPGNFREFQNRLRQGLLLSERPVIEPSDLGLAEAFLDSGAPSNLSLEEFRARAERQALSCSLKLADHNVSKAAKILKISRVSFYRLLDKYNTAAHNRHTQPENYRKGDLS</sequence>
<dbReference type="CDD" id="cd00009">
    <property type="entry name" value="AAA"/>
    <property type="match status" value="1"/>
</dbReference>
<evidence type="ECO:0000256" key="1">
    <source>
        <dbReference type="ARBA" id="ARBA00022741"/>
    </source>
</evidence>
<dbReference type="AlphaFoldDB" id="A0A1D9GQA9"/>
<keyword evidence="2" id="KW-0067">ATP-binding</keyword>
<dbReference type="InterPro" id="IPR027417">
    <property type="entry name" value="P-loop_NTPase"/>
</dbReference>
<evidence type="ECO:0000256" key="4">
    <source>
        <dbReference type="ARBA" id="ARBA00023163"/>
    </source>
</evidence>
<dbReference type="InterPro" id="IPR058031">
    <property type="entry name" value="AAA_lid_NorR"/>
</dbReference>
<dbReference type="SUPFAM" id="SSF46689">
    <property type="entry name" value="Homeodomain-like"/>
    <property type="match status" value="1"/>
</dbReference>
<protein>
    <recommendedName>
        <fullName evidence="5">Sigma-54 factor interaction domain-containing protein</fullName>
    </recommendedName>
</protein>
<dbReference type="Gene3D" id="1.10.8.60">
    <property type="match status" value="1"/>
</dbReference>
<dbReference type="Pfam" id="PF20161">
    <property type="entry name" value="VpsR"/>
    <property type="match status" value="1"/>
</dbReference>
<keyword evidence="4" id="KW-0804">Transcription</keyword>
<dbReference type="SUPFAM" id="SSF52540">
    <property type="entry name" value="P-loop containing nucleoside triphosphate hydrolases"/>
    <property type="match status" value="1"/>
</dbReference>
<dbReference type="Proteomes" id="UP000177445">
    <property type="component" value="Chromosome"/>
</dbReference>
<dbReference type="OrthoDB" id="9804019at2"/>
<dbReference type="STRING" id="1874317.BKP64_17545"/>
<evidence type="ECO:0000313" key="6">
    <source>
        <dbReference type="EMBL" id="AOY89826.1"/>
    </source>
</evidence>
<name>A0A1D9GQA9_9GAMM</name>
<organism evidence="6 7">
    <name type="scientific">Marinobacter salinus</name>
    <dbReference type="NCBI Taxonomy" id="1874317"/>
    <lineage>
        <taxon>Bacteria</taxon>
        <taxon>Pseudomonadati</taxon>
        <taxon>Pseudomonadota</taxon>
        <taxon>Gammaproteobacteria</taxon>
        <taxon>Pseudomonadales</taxon>
        <taxon>Marinobacteraceae</taxon>
        <taxon>Marinobacter</taxon>
    </lineage>
</organism>
<dbReference type="InterPro" id="IPR002197">
    <property type="entry name" value="HTH_Fis"/>
</dbReference>
<dbReference type="EMBL" id="CP017715">
    <property type="protein sequence ID" value="AOY89826.1"/>
    <property type="molecule type" value="Genomic_DNA"/>
</dbReference>
<dbReference type="PROSITE" id="PS50045">
    <property type="entry name" value="SIGMA54_INTERACT_4"/>
    <property type="match status" value="1"/>
</dbReference>
<dbReference type="GO" id="GO:0006355">
    <property type="term" value="P:regulation of DNA-templated transcription"/>
    <property type="evidence" value="ECO:0007669"/>
    <property type="project" value="InterPro"/>
</dbReference>
<evidence type="ECO:0000256" key="3">
    <source>
        <dbReference type="ARBA" id="ARBA00023015"/>
    </source>
</evidence>
<dbReference type="Pfam" id="PF00158">
    <property type="entry name" value="Sigma54_activat"/>
    <property type="match status" value="1"/>
</dbReference>
<evidence type="ECO:0000256" key="2">
    <source>
        <dbReference type="ARBA" id="ARBA00022840"/>
    </source>
</evidence>
<dbReference type="GO" id="GO:0043565">
    <property type="term" value="F:sequence-specific DNA binding"/>
    <property type="evidence" value="ECO:0007669"/>
    <property type="project" value="InterPro"/>
</dbReference>
<dbReference type="PANTHER" id="PTHR32071">
    <property type="entry name" value="TRANSCRIPTIONAL REGULATORY PROTEIN"/>
    <property type="match status" value="1"/>
</dbReference>
<dbReference type="Pfam" id="PF02954">
    <property type="entry name" value="HTH_8"/>
    <property type="match status" value="1"/>
</dbReference>
<dbReference type="InterPro" id="IPR045343">
    <property type="entry name" value="VpsR"/>
</dbReference>
<dbReference type="PANTHER" id="PTHR32071:SF120">
    <property type="entry name" value="TRANSCRIPTIONAL REGULATOR-RELATED"/>
    <property type="match status" value="1"/>
</dbReference>
<reference evidence="6 7" key="1">
    <citation type="submission" date="2016-10" db="EMBL/GenBank/DDBJ databases">
        <title>Marinobacter salinus sp. nov., a moderately halophilic bacterium isolated from a tidal flat environment.</title>
        <authorList>
            <person name="Park S.-J."/>
        </authorList>
    </citation>
    <scope>NUCLEOTIDE SEQUENCE [LARGE SCALE GENOMIC DNA]</scope>
    <source>
        <strain evidence="6 7">Hb8</strain>
    </source>
</reference>
<dbReference type="Pfam" id="PF25601">
    <property type="entry name" value="AAA_lid_14"/>
    <property type="match status" value="1"/>
</dbReference>
<dbReference type="InterPro" id="IPR009057">
    <property type="entry name" value="Homeodomain-like_sf"/>
</dbReference>
<dbReference type="KEGG" id="msq:BKP64_17545"/>
<evidence type="ECO:0000313" key="7">
    <source>
        <dbReference type="Proteomes" id="UP000177445"/>
    </source>
</evidence>
<proteinExistence type="predicted"/>
<keyword evidence="3" id="KW-0805">Transcription regulation</keyword>
<keyword evidence="7" id="KW-1185">Reference proteome</keyword>
<gene>
    <name evidence="6" type="ORF">BKP64_17545</name>
</gene>
<evidence type="ECO:0000259" key="5">
    <source>
        <dbReference type="PROSITE" id="PS50045"/>
    </source>
</evidence>